<proteinExistence type="predicted"/>
<evidence type="ECO:0000313" key="1">
    <source>
        <dbReference type="EMBL" id="MBX63887.1"/>
    </source>
</evidence>
<accession>A0A2P2QAC8</accession>
<dbReference type="EMBL" id="GGEC01083403">
    <property type="protein sequence ID" value="MBX63887.1"/>
    <property type="molecule type" value="Transcribed_RNA"/>
</dbReference>
<protein>
    <submittedName>
        <fullName evidence="1">Uncharacterized protein</fullName>
    </submittedName>
</protein>
<reference evidence="1" key="1">
    <citation type="submission" date="2018-02" db="EMBL/GenBank/DDBJ databases">
        <title>Rhizophora mucronata_Transcriptome.</title>
        <authorList>
            <person name="Meera S.P."/>
            <person name="Sreeshan A."/>
            <person name="Augustine A."/>
        </authorList>
    </citation>
    <scope>NUCLEOTIDE SEQUENCE</scope>
    <source>
        <tissue evidence="1">Leaf</tissue>
    </source>
</reference>
<name>A0A2P2QAC8_RHIMU</name>
<organism evidence="1">
    <name type="scientific">Rhizophora mucronata</name>
    <name type="common">Asiatic mangrove</name>
    <dbReference type="NCBI Taxonomy" id="61149"/>
    <lineage>
        <taxon>Eukaryota</taxon>
        <taxon>Viridiplantae</taxon>
        <taxon>Streptophyta</taxon>
        <taxon>Embryophyta</taxon>
        <taxon>Tracheophyta</taxon>
        <taxon>Spermatophyta</taxon>
        <taxon>Magnoliopsida</taxon>
        <taxon>eudicotyledons</taxon>
        <taxon>Gunneridae</taxon>
        <taxon>Pentapetalae</taxon>
        <taxon>rosids</taxon>
        <taxon>fabids</taxon>
        <taxon>Malpighiales</taxon>
        <taxon>Rhizophoraceae</taxon>
        <taxon>Rhizophora</taxon>
    </lineage>
</organism>
<sequence length="34" mass="3743">MTSSSLSIITRRSLSQRSATGTIWLPYGDLFLLA</sequence>
<dbReference type="AlphaFoldDB" id="A0A2P2QAC8"/>